<dbReference type="OMA" id="MLGETVF"/>
<sequence length="301" mass="33077">MLIRAFVPAHITAFFVPIIREDPQNSGSLGAGINLSKGTNVFISFEESLEKHVHVAFNGEPVKKEDARITYHVIEKILPEDYIGEVEVWQYFDYPTGHGYGNSAGGALGTALGLSYKFGGTLLSASRIAHEAEVIHKGGLGDIVAQLAGGIEIRIKEGGPGVAVVDNILVEGFKVLTISIGKLETRKVLDSEVVEKIKIAGKQALENLLRDPRPETLMKEARSFAVETGLMSEDLIEIANEIDREISLPSSMIMLGKGIFALVREEEVEKVKEIVKDLDLQYDISYIYWGKPVVGRWLESE</sequence>
<dbReference type="RefSeq" id="WP_010885886.1">
    <property type="nucleotide sequence ID" value="NZ_DUJN01000002.1"/>
</dbReference>
<dbReference type="HAMAP" id="MF_02223">
    <property type="entry name" value="Pantoate_kinase"/>
    <property type="match status" value="1"/>
</dbReference>
<keyword evidence="1" id="KW-0067">ATP-binding</keyword>
<evidence type="ECO:0000313" key="4">
    <source>
        <dbReference type="Proteomes" id="UP000617544"/>
    </source>
</evidence>
<dbReference type="PANTHER" id="PTHR42282:SF1">
    <property type="entry name" value="PANTOATE KINASE"/>
    <property type="match status" value="1"/>
</dbReference>
<dbReference type="GO" id="GO:0016301">
    <property type="term" value="F:kinase activity"/>
    <property type="evidence" value="ECO:0007669"/>
    <property type="project" value="UniProtKB-UniRule"/>
</dbReference>
<dbReference type="InterPro" id="IPR006204">
    <property type="entry name" value="GHMP_kinase_N_dom"/>
</dbReference>
<dbReference type="Pfam" id="PF00288">
    <property type="entry name" value="GHMP_kinases_N"/>
    <property type="match status" value="1"/>
</dbReference>
<protein>
    <recommendedName>
        <fullName evidence="1">Pantoate kinase</fullName>
        <shortName evidence="1">PoK</shortName>
        <ecNumber evidence="1">2.7.1.169</ecNumber>
    </recommendedName>
</protein>
<dbReference type="UniPathway" id="UPA00241"/>
<keyword evidence="1" id="KW-0808">Transferase</keyword>
<comment type="catalytic activity">
    <reaction evidence="1">
        <text>(R)-pantoate + ATP = (R)-4-phosphopantoate + ADP + H(+)</text>
        <dbReference type="Rhea" id="RHEA:28246"/>
        <dbReference type="ChEBI" id="CHEBI:15378"/>
        <dbReference type="ChEBI" id="CHEBI:15980"/>
        <dbReference type="ChEBI" id="CHEBI:30616"/>
        <dbReference type="ChEBI" id="CHEBI:61294"/>
        <dbReference type="ChEBI" id="CHEBI:456216"/>
        <dbReference type="EC" id="2.7.1.169"/>
    </reaction>
</comment>
<comment type="caution">
    <text evidence="3">The sequence shown here is derived from an EMBL/GenBank/DDBJ whole genome shotgun (WGS) entry which is preliminary data.</text>
</comment>
<dbReference type="AlphaFoldDB" id="A0A832WMB3"/>
<dbReference type="InterPro" id="IPR020568">
    <property type="entry name" value="Ribosomal_Su5_D2-typ_SF"/>
</dbReference>
<dbReference type="GO" id="GO:0015937">
    <property type="term" value="P:coenzyme A biosynthetic process"/>
    <property type="evidence" value="ECO:0007669"/>
    <property type="project" value="UniProtKB-UniRule"/>
</dbReference>
<keyword evidence="1" id="KW-0547">Nucleotide-binding</keyword>
<dbReference type="InterPro" id="IPR012043">
    <property type="entry name" value="PoK"/>
</dbReference>
<gene>
    <name evidence="3" type="ORF">HA331_03340</name>
</gene>
<accession>A0A832WMB3</accession>
<evidence type="ECO:0000256" key="1">
    <source>
        <dbReference type="HAMAP-Rule" id="MF_02223"/>
    </source>
</evidence>
<dbReference type="EMBL" id="DUJN01000002">
    <property type="protein sequence ID" value="HII60786.1"/>
    <property type="molecule type" value="Genomic_DNA"/>
</dbReference>
<dbReference type="EC" id="2.7.1.169" evidence="1"/>
<dbReference type="GeneID" id="1442668"/>
<dbReference type="SUPFAM" id="SSF54211">
    <property type="entry name" value="Ribosomal protein S5 domain 2-like"/>
    <property type="match status" value="1"/>
</dbReference>
<dbReference type="Proteomes" id="UP000617544">
    <property type="component" value="Unassembled WGS sequence"/>
</dbReference>
<feature type="domain" description="GHMP kinase N-terminal" evidence="2">
    <location>
        <begin position="73"/>
        <end position="150"/>
    </location>
</feature>
<comment type="pathway">
    <text evidence="1">Cofactor biosynthesis; coenzyme A biosynthesis.</text>
</comment>
<reference evidence="3" key="1">
    <citation type="journal article" date="2020" name="bioRxiv">
        <title>A rank-normalized archaeal taxonomy based on genome phylogeny resolves widespread incomplete and uneven classifications.</title>
        <authorList>
            <person name="Rinke C."/>
            <person name="Chuvochina M."/>
            <person name="Mussig A.J."/>
            <person name="Chaumeil P.-A."/>
            <person name="Waite D.W."/>
            <person name="Whitman W.B."/>
            <person name="Parks D.H."/>
            <person name="Hugenholtz P."/>
        </authorList>
    </citation>
    <scope>NUCLEOTIDE SEQUENCE</scope>
    <source>
        <strain evidence="3">UBA8834</strain>
    </source>
</reference>
<dbReference type="PANTHER" id="PTHR42282">
    <property type="entry name" value="PANTOATE KINASE-RELATED"/>
    <property type="match status" value="1"/>
</dbReference>
<comment type="function">
    <text evidence="1">Phosphorylates (R)-pantoate to form (R)-4-phosphopantoate in the CoA biosynthesis pathway.</text>
</comment>
<dbReference type="NCBIfam" id="NF041122">
    <property type="entry name" value="panto_kin_Thplsm"/>
    <property type="match status" value="1"/>
</dbReference>
<keyword evidence="1" id="KW-0173">Coenzyme A biosynthesis</keyword>
<dbReference type="GO" id="GO:0005524">
    <property type="term" value="F:ATP binding"/>
    <property type="evidence" value="ECO:0007669"/>
    <property type="project" value="UniProtKB-KW"/>
</dbReference>
<keyword evidence="1 3" id="KW-0418">Kinase</keyword>
<name>A0A832WMB3_PYRHR</name>
<proteinExistence type="inferred from homology"/>
<evidence type="ECO:0000313" key="3">
    <source>
        <dbReference type="EMBL" id="HII60786.1"/>
    </source>
</evidence>
<organism evidence="3 4">
    <name type="scientific">Pyrococcus horikoshii</name>
    <dbReference type="NCBI Taxonomy" id="53953"/>
    <lineage>
        <taxon>Archaea</taxon>
        <taxon>Methanobacteriati</taxon>
        <taxon>Methanobacteriota</taxon>
        <taxon>Thermococci</taxon>
        <taxon>Thermococcales</taxon>
        <taxon>Thermococcaceae</taxon>
        <taxon>Pyrococcus</taxon>
    </lineage>
</organism>
<dbReference type="InterPro" id="IPR053616">
    <property type="entry name" value="GHMP_kinase_PoK-type"/>
</dbReference>
<comment type="similarity">
    <text evidence="1">Belongs to the GHMP kinase family. PoK subfamily.</text>
</comment>
<evidence type="ECO:0000259" key="2">
    <source>
        <dbReference type="Pfam" id="PF00288"/>
    </source>
</evidence>
<dbReference type="PIRSF" id="PIRSF016896">
    <property type="entry name" value="GHMP_arc_MJ0969"/>
    <property type="match status" value="1"/>
</dbReference>